<dbReference type="PANTHER" id="PTHR23504:SF15">
    <property type="entry name" value="MAJOR FACILITATOR SUPERFAMILY (MFS) PROFILE DOMAIN-CONTAINING PROTEIN"/>
    <property type="match status" value="1"/>
</dbReference>
<comment type="subcellular location">
    <subcellularLocation>
        <location evidence="1">Membrane</location>
        <topology evidence="1">Multi-pass membrane protein</topology>
    </subcellularLocation>
</comment>
<dbReference type="SUPFAM" id="SSF103473">
    <property type="entry name" value="MFS general substrate transporter"/>
    <property type="match status" value="1"/>
</dbReference>
<feature type="transmembrane region" description="Helical" evidence="7">
    <location>
        <begin position="380"/>
        <end position="402"/>
    </location>
</feature>
<organism evidence="9 10">
    <name type="scientific">Hohenbuehelia grisea</name>
    <dbReference type="NCBI Taxonomy" id="104357"/>
    <lineage>
        <taxon>Eukaryota</taxon>
        <taxon>Fungi</taxon>
        <taxon>Dikarya</taxon>
        <taxon>Basidiomycota</taxon>
        <taxon>Agaricomycotina</taxon>
        <taxon>Agaricomycetes</taxon>
        <taxon>Agaricomycetidae</taxon>
        <taxon>Agaricales</taxon>
        <taxon>Pleurotineae</taxon>
        <taxon>Pleurotaceae</taxon>
        <taxon>Hohenbuehelia</taxon>
    </lineage>
</organism>
<accession>A0ABR3JDT4</accession>
<evidence type="ECO:0000256" key="6">
    <source>
        <dbReference type="SAM" id="MobiDB-lite"/>
    </source>
</evidence>
<dbReference type="EMBL" id="JASNQZ010000008">
    <property type="protein sequence ID" value="KAL0953881.1"/>
    <property type="molecule type" value="Genomic_DNA"/>
</dbReference>
<keyword evidence="3 7" id="KW-0812">Transmembrane</keyword>
<feature type="transmembrane region" description="Helical" evidence="7">
    <location>
        <begin position="105"/>
        <end position="129"/>
    </location>
</feature>
<comment type="caution">
    <text evidence="9">The sequence shown here is derived from an EMBL/GenBank/DDBJ whole genome shotgun (WGS) entry which is preliminary data.</text>
</comment>
<dbReference type="InterPro" id="IPR036259">
    <property type="entry name" value="MFS_trans_sf"/>
</dbReference>
<feature type="transmembrane region" description="Helical" evidence="7">
    <location>
        <begin position="33"/>
        <end position="54"/>
    </location>
</feature>
<feature type="transmembrane region" description="Helical" evidence="7">
    <location>
        <begin position="482"/>
        <end position="503"/>
    </location>
</feature>
<feature type="region of interest" description="Disordered" evidence="6">
    <location>
        <begin position="1"/>
        <end position="25"/>
    </location>
</feature>
<evidence type="ECO:0000259" key="8">
    <source>
        <dbReference type="PROSITE" id="PS50850"/>
    </source>
</evidence>
<gene>
    <name evidence="9" type="ORF">HGRIS_005055</name>
</gene>
<evidence type="ECO:0000256" key="3">
    <source>
        <dbReference type="ARBA" id="ARBA00022692"/>
    </source>
</evidence>
<name>A0ABR3JDT4_9AGAR</name>
<dbReference type="PANTHER" id="PTHR23504">
    <property type="entry name" value="MAJOR FACILITATOR SUPERFAMILY DOMAIN-CONTAINING PROTEIN 10"/>
    <property type="match status" value="1"/>
</dbReference>
<dbReference type="InterPro" id="IPR011701">
    <property type="entry name" value="MFS"/>
</dbReference>
<dbReference type="Gene3D" id="1.20.1250.20">
    <property type="entry name" value="MFS general substrate transporter like domains"/>
    <property type="match status" value="1"/>
</dbReference>
<keyword evidence="2" id="KW-0813">Transport</keyword>
<evidence type="ECO:0000313" key="10">
    <source>
        <dbReference type="Proteomes" id="UP001556367"/>
    </source>
</evidence>
<sequence>MATSDINERIENGSSTRSPDESRPATPLPKLQLFIVLLMQAAEPISSTVIFPFINQWVRETGVTHGDEAKTGYYAGVIGSIFFIAECVTVLFWGRASDRFGRKPILLLGMLGLSFSMFSAGLSTSYLPLVLSRAAQGMFNGNVGVCKNVMAEITDSTNIADAFAFIPFMWTAGASIGPLLGGALARPAERWPAKFGKLELLRSHPYFLACASAGVFSVFAFIIGSVYLNETLPAIVKRKKMQALQPNSRSGLLRFSRQQRMYSTLRPPAADGSSVVDESTANLTANLVCSTESSRSSPPIRAVLIRPVALSLITCAFQAFASQSWHVLLPLMYSTSIPVGGLGLDAPQIGVILAVIGVLAGSLQVMVFGRSVRRFGARRMYQVSFGTFLVTIGLFPVLSSLAKAAGHIDGRVKCVMGVQLLAFTITAMSHGSNTIYIISSVPDNESLATVNGLTQLVGSAVRALGPSFTASLFSVSLERQLLGGYMVYLCLVGVILLGIFASFKLPKNPKASS</sequence>
<feature type="transmembrane region" description="Helical" evidence="7">
    <location>
        <begin position="206"/>
        <end position="228"/>
    </location>
</feature>
<dbReference type="Pfam" id="PF07690">
    <property type="entry name" value="MFS_1"/>
    <property type="match status" value="1"/>
</dbReference>
<proteinExistence type="predicted"/>
<evidence type="ECO:0000256" key="5">
    <source>
        <dbReference type="ARBA" id="ARBA00023136"/>
    </source>
</evidence>
<feature type="compositionally biased region" description="Basic and acidic residues" evidence="6">
    <location>
        <begin position="1"/>
        <end position="11"/>
    </location>
</feature>
<dbReference type="Proteomes" id="UP001556367">
    <property type="component" value="Unassembled WGS sequence"/>
</dbReference>
<evidence type="ECO:0000256" key="1">
    <source>
        <dbReference type="ARBA" id="ARBA00004141"/>
    </source>
</evidence>
<evidence type="ECO:0000256" key="7">
    <source>
        <dbReference type="SAM" id="Phobius"/>
    </source>
</evidence>
<evidence type="ECO:0000256" key="4">
    <source>
        <dbReference type="ARBA" id="ARBA00022989"/>
    </source>
</evidence>
<reference evidence="10" key="1">
    <citation type="submission" date="2024-06" db="EMBL/GenBank/DDBJ databases">
        <title>Multi-omics analyses provide insights into the biosynthesis of the anticancer antibiotic pleurotin in Hohenbuehelia grisea.</title>
        <authorList>
            <person name="Weaver J.A."/>
            <person name="Alberti F."/>
        </authorList>
    </citation>
    <scope>NUCLEOTIDE SEQUENCE [LARGE SCALE GENOMIC DNA]</scope>
    <source>
        <strain evidence="10">T-177</strain>
    </source>
</reference>
<feature type="transmembrane region" description="Helical" evidence="7">
    <location>
        <begin position="348"/>
        <end position="368"/>
    </location>
</feature>
<feature type="domain" description="Major facilitator superfamily (MFS) profile" evidence="8">
    <location>
        <begin position="32"/>
        <end position="510"/>
    </location>
</feature>
<dbReference type="InterPro" id="IPR020846">
    <property type="entry name" value="MFS_dom"/>
</dbReference>
<keyword evidence="10" id="KW-1185">Reference proteome</keyword>
<evidence type="ECO:0000313" key="9">
    <source>
        <dbReference type="EMBL" id="KAL0953881.1"/>
    </source>
</evidence>
<feature type="transmembrane region" description="Helical" evidence="7">
    <location>
        <begin position="74"/>
        <end position="93"/>
    </location>
</feature>
<evidence type="ECO:0000256" key="2">
    <source>
        <dbReference type="ARBA" id="ARBA00022448"/>
    </source>
</evidence>
<dbReference type="PROSITE" id="PS50850">
    <property type="entry name" value="MFS"/>
    <property type="match status" value="1"/>
</dbReference>
<keyword evidence="5 7" id="KW-0472">Membrane</keyword>
<keyword evidence="4 7" id="KW-1133">Transmembrane helix</keyword>
<protein>
    <recommendedName>
        <fullName evidence="8">Major facilitator superfamily (MFS) profile domain-containing protein</fullName>
    </recommendedName>
</protein>